<reference evidence="1 2" key="1">
    <citation type="journal article" date="2018" name="Proc. Natl. Acad. Sci. U.S.A.">
        <title>Linking secondary metabolites to gene clusters through genome sequencing of six diverse Aspergillus species.</title>
        <authorList>
            <person name="Kaerboelling I."/>
            <person name="Vesth T.C."/>
            <person name="Frisvad J.C."/>
            <person name="Nybo J.L."/>
            <person name="Theobald S."/>
            <person name="Kuo A."/>
            <person name="Bowyer P."/>
            <person name="Matsuda Y."/>
            <person name="Mondo S."/>
            <person name="Lyhne E.K."/>
            <person name="Kogle M.E."/>
            <person name="Clum A."/>
            <person name="Lipzen A."/>
            <person name="Salamov A."/>
            <person name="Ngan C.Y."/>
            <person name="Daum C."/>
            <person name="Chiniquy J."/>
            <person name="Barry K."/>
            <person name="LaButti K."/>
            <person name="Haridas S."/>
            <person name="Simmons B.A."/>
            <person name="Magnuson J.K."/>
            <person name="Mortensen U.H."/>
            <person name="Larsen T.O."/>
            <person name="Grigoriev I.V."/>
            <person name="Baker S.E."/>
            <person name="Andersen M.R."/>
        </authorList>
    </citation>
    <scope>NUCLEOTIDE SEQUENCE [LARGE SCALE GENOMIC DNA]</scope>
    <source>
        <strain evidence="1 2">IBT 24754</strain>
    </source>
</reference>
<evidence type="ECO:0000313" key="2">
    <source>
        <dbReference type="Proteomes" id="UP000244073"/>
    </source>
</evidence>
<dbReference type="EMBL" id="MSFN02000002">
    <property type="protein sequence ID" value="PTU22883.1"/>
    <property type="molecule type" value="Genomic_DNA"/>
</dbReference>
<proteinExistence type="predicted"/>
<organism evidence="1 2">
    <name type="scientific">Aspergillus ochraceoroseus IBT 24754</name>
    <dbReference type="NCBI Taxonomy" id="1392256"/>
    <lineage>
        <taxon>Eukaryota</taxon>
        <taxon>Fungi</taxon>
        <taxon>Dikarya</taxon>
        <taxon>Ascomycota</taxon>
        <taxon>Pezizomycotina</taxon>
        <taxon>Eurotiomycetes</taxon>
        <taxon>Eurotiomycetidae</taxon>
        <taxon>Eurotiales</taxon>
        <taxon>Aspergillaceae</taxon>
        <taxon>Aspergillus</taxon>
        <taxon>Aspergillus subgen. Nidulantes</taxon>
    </lineage>
</organism>
<evidence type="ECO:0000313" key="1">
    <source>
        <dbReference type="EMBL" id="PTU22883.1"/>
    </source>
</evidence>
<dbReference type="GeneID" id="63809327"/>
<name>A0A2T5M2W9_9EURO</name>
<dbReference type="Proteomes" id="UP000244073">
    <property type="component" value="Unassembled WGS sequence"/>
</dbReference>
<comment type="caution">
    <text evidence="1">The sequence shown here is derived from an EMBL/GenBank/DDBJ whole genome shotgun (WGS) entry which is preliminary data.</text>
</comment>
<dbReference type="AlphaFoldDB" id="A0A2T5M2W9"/>
<sequence>MDSASPWQSTSSLCMVLVLWSFLFRGTAWSNLVAIFSCFQSLALKLYVKDNSVMSEYVCWEELVRIWA</sequence>
<protein>
    <submittedName>
        <fullName evidence="1">Uncharacterized protein</fullName>
    </submittedName>
</protein>
<dbReference type="RefSeq" id="XP_040754275.1">
    <property type="nucleotide sequence ID" value="XM_040892445.1"/>
</dbReference>
<accession>A0A2T5M2W9</accession>
<gene>
    <name evidence="1" type="ORF">P175DRAFT_0149108</name>
</gene>
<dbReference type="VEuPathDB" id="FungiDB:P175DRAFT_0149108"/>